<keyword evidence="4" id="KW-1185">Reference proteome</keyword>
<evidence type="ECO:0000259" key="2">
    <source>
        <dbReference type="Pfam" id="PF15696"/>
    </source>
</evidence>
<feature type="compositionally biased region" description="Basic and acidic residues" evidence="1">
    <location>
        <begin position="124"/>
        <end position="136"/>
    </location>
</feature>
<dbReference type="PANTHER" id="PTHR15361">
    <property type="entry name" value="RAD51/NUKS-INTERACTING PROTEIN"/>
    <property type="match status" value="1"/>
</dbReference>
<feature type="domain" description="RAD51 interacting motif" evidence="2">
    <location>
        <begin position="340"/>
        <end position="373"/>
    </location>
</feature>
<accession>A0A9Q0YK96</accession>
<evidence type="ECO:0000313" key="4">
    <source>
        <dbReference type="Proteomes" id="UP001152320"/>
    </source>
</evidence>
<name>A0A9Q0YK96_HOLLE</name>
<comment type="caution">
    <text evidence="3">The sequence shown here is derived from an EMBL/GenBank/DDBJ whole genome shotgun (WGS) entry which is preliminary data.</text>
</comment>
<feature type="region of interest" description="Disordered" evidence="1">
    <location>
        <begin position="1"/>
        <end position="72"/>
    </location>
</feature>
<feature type="region of interest" description="Disordered" evidence="1">
    <location>
        <begin position="84"/>
        <end position="140"/>
    </location>
</feature>
<evidence type="ECO:0000313" key="3">
    <source>
        <dbReference type="EMBL" id="KAJ8024100.1"/>
    </source>
</evidence>
<reference evidence="3" key="1">
    <citation type="submission" date="2021-10" db="EMBL/GenBank/DDBJ databases">
        <title>Tropical sea cucumber genome reveals ecological adaptation and Cuvierian tubules defense mechanism.</title>
        <authorList>
            <person name="Chen T."/>
        </authorList>
    </citation>
    <scope>NUCLEOTIDE SEQUENCE</scope>
    <source>
        <strain evidence="3">Nanhai2018</strain>
        <tissue evidence="3">Muscle</tissue>
    </source>
</reference>
<feature type="compositionally biased region" description="Basic residues" evidence="1">
    <location>
        <begin position="265"/>
        <end position="276"/>
    </location>
</feature>
<dbReference type="InterPro" id="IPR031419">
    <property type="entry name" value="RAD51_interact"/>
</dbReference>
<feature type="region of interest" description="Disordered" evidence="1">
    <location>
        <begin position="171"/>
        <end position="349"/>
    </location>
</feature>
<feature type="compositionally biased region" description="Basic and acidic residues" evidence="1">
    <location>
        <begin position="253"/>
        <end position="264"/>
    </location>
</feature>
<sequence>MGDSRRPRRTKKEVSYSSFNHSDDDEDFASFTPPVSKKSKTEKNGKKQSEKSKSKDLKRKAPKDRKAVDDRIFDKEMQLALEMSMVESSSQSQEMQETSQNETEISRPAAEVSVEVHNPGLEEELPKTESTLESKTAETVVPVETEMKTTAKVNQESIILKADEIDFIETVEDDEEGSKSSAGRSRRKAAQRASSKQKALLVEDDDDNEDGESDADDDFKADDDDLSDSDVGDVEDDEDEDFSFSPKKKKRKGSEGKPKKEAVSKTKKQPSKKQTKTPRGGNENKSPPTRMKKVSAGVRSNSKAFTPPTLTNNSATKSPSLPASRQIKRKPVVISPKDSNGNNPLGGVKLVSPGQPFRLGLSRFARVKPLHANPKVP</sequence>
<evidence type="ECO:0000256" key="1">
    <source>
        <dbReference type="SAM" id="MobiDB-lite"/>
    </source>
</evidence>
<dbReference type="GO" id="GO:0000724">
    <property type="term" value="P:double-strand break repair via homologous recombination"/>
    <property type="evidence" value="ECO:0007669"/>
    <property type="project" value="TreeGrafter"/>
</dbReference>
<protein>
    <submittedName>
        <fullName evidence="3">RAD51-associated protein 1</fullName>
    </submittedName>
</protein>
<dbReference type="GO" id="GO:0003690">
    <property type="term" value="F:double-stranded DNA binding"/>
    <property type="evidence" value="ECO:0007669"/>
    <property type="project" value="TreeGrafter"/>
</dbReference>
<dbReference type="GO" id="GO:0003697">
    <property type="term" value="F:single-stranded DNA binding"/>
    <property type="evidence" value="ECO:0007669"/>
    <property type="project" value="TreeGrafter"/>
</dbReference>
<dbReference type="PANTHER" id="PTHR15361:SF5">
    <property type="entry name" value="C3H1-TYPE DOMAIN-CONTAINING PROTEIN"/>
    <property type="match status" value="1"/>
</dbReference>
<feature type="compositionally biased region" description="Basic and acidic residues" evidence="1">
    <location>
        <begin position="39"/>
        <end position="55"/>
    </location>
</feature>
<feature type="compositionally biased region" description="Basic residues" evidence="1">
    <location>
        <begin position="1"/>
        <end position="11"/>
    </location>
</feature>
<dbReference type="Pfam" id="PF15696">
    <property type="entry name" value="RAD51_interact"/>
    <property type="match status" value="1"/>
</dbReference>
<dbReference type="OrthoDB" id="10072338at2759"/>
<proteinExistence type="predicted"/>
<gene>
    <name evidence="3" type="ORF">HOLleu_36730</name>
</gene>
<dbReference type="InterPro" id="IPR052003">
    <property type="entry name" value="HR_DNA-Binding_Protein"/>
</dbReference>
<dbReference type="EMBL" id="JAIZAY010000019">
    <property type="protein sequence ID" value="KAJ8024100.1"/>
    <property type="molecule type" value="Genomic_DNA"/>
</dbReference>
<dbReference type="GO" id="GO:0036297">
    <property type="term" value="P:interstrand cross-link repair"/>
    <property type="evidence" value="ECO:0007669"/>
    <property type="project" value="TreeGrafter"/>
</dbReference>
<feature type="compositionally biased region" description="Polar residues" evidence="1">
    <location>
        <begin position="298"/>
        <end position="323"/>
    </location>
</feature>
<feature type="compositionally biased region" description="Low complexity" evidence="1">
    <location>
        <begin position="191"/>
        <end position="200"/>
    </location>
</feature>
<dbReference type="AlphaFoldDB" id="A0A9Q0YK96"/>
<dbReference type="Proteomes" id="UP001152320">
    <property type="component" value="Chromosome 19"/>
</dbReference>
<feature type="compositionally biased region" description="Acidic residues" evidence="1">
    <location>
        <begin position="202"/>
        <end position="242"/>
    </location>
</feature>
<organism evidence="3 4">
    <name type="scientific">Holothuria leucospilota</name>
    <name type="common">Black long sea cucumber</name>
    <name type="synonym">Mertensiothuria leucospilota</name>
    <dbReference type="NCBI Taxonomy" id="206669"/>
    <lineage>
        <taxon>Eukaryota</taxon>
        <taxon>Metazoa</taxon>
        <taxon>Echinodermata</taxon>
        <taxon>Eleutherozoa</taxon>
        <taxon>Echinozoa</taxon>
        <taxon>Holothuroidea</taxon>
        <taxon>Aspidochirotacea</taxon>
        <taxon>Aspidochirotida</taxon>
        <taxon>Holothuriidae</taxon>
        <taxon>Holothuria</taxon>
    </lineage>
</organism>
<feature type="compositionally biased region" description="Low complexity" evidence="1">
    <location>
        <begin position="84"/>
        <end position="103"/>
    </location>
</feature>